<gene>
    <name evidence="1" type="ORF">NLG97_g526</name>
</gene>
<comment type="caution">
    <text evidence="1">The sequence shown here is derived from an EMBL/GenBank/DDBJ whole genome shotgun (WGS) entry which is preliminary data.</text>
</comment>
<dbReference type="EMBL" id="JANAKD010000018">
    <property type="protein sequence ID" value="KAJ3499220.1"/>
    <property type="molecule type" value="Genomic_DNA"/>
</dbReference>
<organism evidence="1 2">
    <name type="scientific">Lecanicillium saksenae</name>
    <dbReference type="NCBI Taxonomy" id="468837"/>
    <lineage>
        <taxon>Eukaryota</taxon>
        <taxon>Fungi</taxon>
        <taxon>Dikarya</taxon>
        <taxon>Ascomycota</taxon>
        <taxon>Pezizomycotina</taxon>
        <taxon>Sordariomycetes</taxon>
        <taxon>Hypocreomycetidae</taxon>
        <taxon>Hypocreales</taxon>
        <taxon>Cordycipitaceae</taxon>
        <taxon>Lecanicillium</taxon>
    </lineage>
</organism>
<reference evidence="1" key="1">
    <citation type="submission" date="2022-07" db="EMBL/GenBank/DDBJ databases">
        <title>Genome Sequence of Lecanicillium saksenae.</title>
        <authorList>
            <person name="Buettner E."/>
        </authorList>
    </citation>
    <scope>NUCLEOTIDE SEQUENCE</scope>
    <source>
        <strain evidence="1">VT-O1</strain>
    </source>
</reference>
<dbReference type="Proteomes" id="UP001148737">
    <property type="component" value="Unassembled WGS sequence"/>
</dbReference>
<evidence type="ECO:0000313" key="1">
    <source>
        <dbReference type="EMBL" id="KAJ3499220.1"/>
    </source>
</evidence>
<protein>
    <submittedName>
        <fullName evidence="1">Uncharacterized protein</fullName>
    </submittedName>
</protein>
<proteinExistence type="predicted"/>
<keyword evidence="2" id="KW-1185">Reference proteome</keyword>
<name>A0ACC1R899_9HYPO</name>
<sequence length="177" mass="18765">MRSAAIVTAALSILPSCNAYDWILTGPMEERLDRVPDCYWPCIPEGVKAMKCDAGKSVLACLSGPGYVVHYDAATCEKKHCSAEDTGTWYYAVVDIRDKYNARDATDEDRSNWSKMFDERISGHKDAASTAGKQDDAKGSSGSGSGSPKKSGTGKTASSSFALLAGVASAAFMALQS</sequence>
<evidence type="ECO:0000313" key="2">
    <source>
        <dbReference type="Proteomes" id="UP001148737"/>
    </source>
</evidence>
<accession>A0ACC1R899</accession>